<gene>
    <name evidence="3" type="ORF">ElyMa_004862400</name>
</gene>
<protein>
    <submittedName>
        <fullName evidence="3">Histone deacetylase</fullName>
    </submittedName>
</protein>
<accession>A0AAV4IR06</accession>
<comment type="caution">
    <text evidence="3">The sequence shown here is derived from an EMBL/GenBank/DDBJ whole genome shotgun (WGS) entry which is preliminary data.</text>
</comment>
<keyword evidence="4" id="KW-1185">Reference proteome</keyword>
<feature type="compositionally biased region" description="Basic and acidic residues" evidence="1">
    <location>
        <begin position="1"/>
        <end position="19"/>
    </location>
</feature>
<dbReference type="PANTHER" id="PTHR10625">
    <property type="entry name" value="HISTONE DEACETYLASE HDAC1-RELATED"/>
    <property type="match status" value="1"/>
</dbReference>
<reference evidence="3 4" key="1">
    <citation type="journal article" date="2021" name="Elife">
        <title>Chloroplast acquisition without the gene transfer in kleptoplastic sea slugs, Plakobranchus ocellatus.</title>
        <authorList>
            <person name="Maeda T."/>
            <person name="Takahashi S."/>
            <person name="Yoshida T."/>
            <person name="Shimamura S."/>
            <person name="Takaki Y."/>
            <person name="Nagai Y."/>
            <person name="Toyoda A."/>
            <person name="Suzuki Y."/>
            <person name="Arimoto A."/>
            <person name="Ishii H."/>
            <person name="Satoh N."/>
            <person name="Nishiyama T."/>
            <person name="Hasebe M."/>
            <person name="Maruyama T."/>
            <person name="Minagawa J."/>
            <person name="Obokata J."/>
            <person name="Shigenobu S."/>
        </authorList>
    </citation>
    <scope>NUCLEOTIDE SEQUENCE [LARGE SCALE GENOMIC DNA]</scope>
</reference>
<sequence length="346" mass="39035">MADQQAHEPAAERDSHETESSGPVGTETPYDTDSSTDSDDEDYVLLKKLASVTFEDRLKDLYSGTGFTYSDLFAQHKCEWAPDHPENPQRILESLRRCKELGLIERCKPIDATYTGVDTLLTKHSRELVELAEATATMTYKERMQLSEKYDSWFCNEVTYEAALASCGSVINMAKLIVQGSVTNGFAMVRPPGHHGMENEFNGYCTFNNVAVATQVLLDGGLDKILILDWDVHHGQGVQRMFYEDPRVLYISIHRYEHGLFWPNLRESDYDHIGQDKGKGFNVNIPLNQIGMKDADYLSILHQLILPLTYEFCPQLILISSGYDAAVGCPESNNFLFHMFSLAPNL</sequence>
<dbReference type="Proteomes" id="UP000762676">
    <property type="component" value="Unassembled WGS sequence"/>
</dbReference>
<feature type="domain" description="Histone deacetylase" evidence="2">
    <location>
        <begin position="84"/>
        <end position="328"/>
    </location>
</feature>
<evidence type="ECO:0000256" key="1">
    <source>
        <dbReference type="SAM" id="MobiDB-lite"/>
    </source>
</evidence>
<dbReference type="InterPro" id="IPR037138">
    <property type="entry name" value="His_deacetylse_dom_sf"/>
</dbReference>
<dbReference type="AlphaFoldDB" id="A0AAV4IR06"/>
<dbReference type="EMBL" id="BMAT01009722">
    <property type="protein sequence ID" value="GFS12570.1"/>
    <property type="molecule type" value="Genomic_DNA"/>
</dbReference>
<name>A0AAV4IR06_9GAST</name>
<dbReference type="GO" id="GO:0004407">
    <property type="term" value="F:histone deacetylase activity"/>
    <property type="evidence" value="ECO:0007669"/>
    <property type="project" value="TreeGrafter"/>
</dbReference>
<evidence type="ECO:0000313" key="4">
    <source>
        <dbReference type="Proteomes" id="UP000762676"/>
    </source>
</evidence>
<dbReference type="Gene3D" id="3.40.800.20">
    <property type="entry name" value="Histone deacetylase domain"/>
    <property type="match status" value="1"/>
</dbReference>
<organism evidence="3 4">
    <name type="scientific">Elysia marginata</name>
    <dbReference type="NCBI Taxonomy" id="1093978"/>
    <lineage>
        <taxon>Eukaryota</taxon>
        <taxon>Metazoa</taxon>
        <taxon>Spiralia</taxon>
        <taxon>Lophotrochozoa</taxon>
        <taxon>Mollusca</taxon>
        <taxon>Gastropoda</taxon>
        <taxon>Heterobranchia</taxon>
        <taxon>Euthyneura</taxon>
        <taxon>Panpulmonata</taxon>
        <taxon>Sacoglossa</taxon>
        <taxon>Placobranchoidea</taxon>
        <taxon>Plakobranchidae</taxon>
        <taxon>Elysia</taxon>
    </lineage>
</organism>
<dbReference type="PRINTS" id="PR01270">
    <property type="entry name" value="HDASUPER"/>
</dbReference>
<dbReference type="InterPro" id="IPR023696">
    <property type="entry name" value="Ureohydrolase_dom_sf"/>
</dbReference>
<dbReference type="Pfam" id="PF00850">
    <property type="entry name" value="Hist_deacetyl"/>
    <property type="match status" value="1"/>
</dbReference>
<dbReference type="InterPro" id="IPR023801">
    <property type="entry name" value="His_deacetylse_dom"/>
</dbReference>
<evidence type="ECO:0000259" key="2">
    <source>
        <dbReference type="Pfam" id="PF00850"/>
    </source>
</evidence>
<feature type="region of interest" description="Disordered" evidence="1">
    <location>
        <begin position="1"/>
        <end position="39"/>
    </location>
</feature>
<evidence type="ECO:0000313" key="3">
    <source>
        <dbReference type="EMBL" id="GFS12570.1"/>
    </source>
</evidence>
<dbReference type="InterPro" id="IPR000286">
    <property type="entry name" value="HDACs"/>
</dbReference>
<proteinExistence type="predicted"/>
<dbReference type="SUPFAM" id="SSF52768">
    <property type="entry name" value="Arginase/deacetylase"/>
    <property type="match status" value="1"/>
</dbReference>
<dbReference type="PANTHER" id="PTHR10625:SF38">
    <property type="entry name" value="HISTONE DEACETYLASE 6, ISOFORM G"/>
    <property type="match status" value="1"/>
</dbReference>
<dbReference type="GO" id="GO:0040029">
    <property type="term" value="P:epigenetic regulation of gene expression"/>
    <property type="evidence" value="ECO:0007669"/>
    <property type="project" value="TreeGrafter"/>
</dbReference>
<dbReference type="GO" id="GO:0000118">
    <property type="term" value="C:histone deacetylase complex"/>
    <property type="evidence" value="ECO:0007669"/>
    <property type="project" value="TreeGrafter"/>
</dbReference>